<dbReference type="EMBL" id="MU069474">
    <property type="protein sequence ID" value="KAF5841873.1"/>
    <property type="molecule type" value="Genomic_DNA"/>
</dbReference>
<protein>
    <recommendedName>
        <fullName evidence="4">BACK domain-containing protein</fullName>
    </recommendedName>
</protein>
<evidence type="ECO:0000313" key="2">
    <source>
        <dbReference type="EMBL" id="KAF5841873.1"/>
    </source>
</evidence>
<proteinExistence type="predicted"/>
<evidence type="ECO:0000256" key="1">
    <source>
        <dbReference type="SAM" id="MobiDB-lite"/>
    </source>
</evidence>
<name>A0ABQ7H4Z6_DUNSA</name>
<sequence>MDDNEALATFYDIQVNFLPSHKRQIDDEVSILEGAASKQAFPPEANKAQTSGTEPSHEKAAKVNTEVGGFDQGGARKKPRTECESVQLADASSPKSVPASKLLLSLYSGVLRPFLAACKDQATLEVPCESVEHAEAGRLVVEMILDLPRPTNLKQHNDLWHTLPLSQLIRCIHFAVFWDAQPCVELCIDSLAKMDQSQLSIKDVEALLDLPGVVQVIESQRRKVEEVCKKGLMQEFGNASQVLADDALIHRLCSLSPYALELLCQCDLGARKHTLSYLALWFSRARSVCGADEKSLFSLMSTADAGKLLSLPPAYKGIDLCKSWLLHYFNVVYIVIRDEELQSCFCDLSFPAVRLWATLDELQVYNKNDVAVLLSLWCKSNEVSIDTQHSQYAELSDLVRVMCLSIPFRHVVLPELP</sequence>
<evidence type="ECO:0008006" key="4">
    <source>
        <dbReference type="Google" id="ProtNLM"/>
    </source>
</evidence>
<reference evidence="2" key="1">
    <citation type="submission" date="2017-08" db="EMBL/GenBank/DDBJ databases">
        <authorList>
            <person name="Polle J.E."/>
            <person name="Barry K."/>
            <person name="Cushman J."/>
            <person name="Schmutz J."/>
            <person name="Tran D."/>
            <person name="Hathwaick L.T."/>
            <person name="Yim W.C."/>
            <person name="Jenkins J."/>
            <person name="Mckie-Krisberg Z.M."/>
            <person name="Prochnik S."/>
            <person name="Lindquist E."/>
            <person name="Dockter R.B."/>
            <person name="Adam C."/>
            <person name="Molina H."/>
            <person name="Bunkerborg J."/>
            <person name="Jin E."/>
            <person name="Buchheim M."/>
            <person name="Magnuson J."/>
        </authorList>
    </citation>
    <scope>NUCLEOTIDE SEQUENCE</scope>
    <source>
        <strain evidence="2">CCAP 19/18</strain>
    </source>
</reference>
<feature type="region of interest" description="Disordered" evidence="1">
    <location>
        <begin position="34"/>
        <end position="90"/>
    </location>
</feature>
<gene>
    <name evidence="2" type="ORF">DUNSADRAFT_10579</name>
</gene>
<organism evidence="2 3">
    <name type="scientific">Dunaliella salina</name>
    <name type="common">Green alga</name>
    <name type="synonym">Protococcus salinus</name>
    <dbReference type="NCBI Taxonomy" id="3046"/>
    <lineage>
        <taxon>Eukaryota</taxon>
        <taxon>Viridiplantae</taxon>
        <taxon>Chlorophyta</taxon>
        <taxon>core chlorophytes</taxon>
        <taxon>Chlorophyceae</taxon>
        <taxon>CS clade</taxon>
        <taxon>Chlamydomonadales</taxon>
        <taxon>Dunaliellaceae</taxon>
        <taxon>Dunaliella</taxon>
    </lineage>
</organism>
<keyword evidence="3" id="KW-1185">Reference proteome</keyword>
<evidence type="ECO:0000313" key="3">
    <source>
        <dbReference type="Proteomes" id="UP000815325"/>
    </source>
</evidence>
<accession>A0ABQ7H4Z6</accession>
<dbReference type="Proteomes" id="UP000815325">
    <property type="component" value="Unassembled WGS sequence"/>
</dbReference>
<comment type="caution">
    <text evidence="2">The sequence shown here is derived from an EMBL/GenBank/DDBJ whole genome shotgun (WGS) entry which is preliminary data.</text>
</comment>